<comment type="similarity">
    <text evidence="2 7">Belongs to the group II decarboxylase family.</text>
</comment>
<evidence type="ECO:0000313" key="8">
    <source>
        <dbReference type="EMBL" id="ADV84393.1"/>
    </source>
</evidence>
<organism evidence="8 9">
    <name type="scientific">Terriglobus saanensis (strain ATCC BAA-1853 / DSM 23119 / SP1PR4)</name>
    <dbReference type="NCBI Taxonomy" id="401053"/>
    <lineage>
        <taxon>Bacteria</taxon>
        <taxon>Pseudomonadati</taxon>
        <taxon>Acidobacteriota</taxon>
        <taxon>Terriglobia</taxon>
        <taxon>Terriglobales</taxon>
        <taxon>Acidobacteriaceae</taxon>
        <taxon>Terriglobus</taxon>
    </lineage>
</organism>
<dbReference type="KEGG" id="tsa:AciPR4_3641"/>
<dbReference type="InterPro" id="IPR015424">
    <property type="entry name" value="PyrdxlP-dep_Trfase"/>
</dbReference>
<dbReference type="Pfam" id="PF00282">
    <property type="entry name" value="Pyridoxal_deC"/>
    <property type="match status" value="1"/>
</dbReference>
<dbReference type="InterPro" id="IPR015421">
    <property type="entry name" value="PyrdxlP-dep_Trfase_major"/>
</dbReference>
<evidence type="ECO:0000313" key="9">
    <source>
        <dbReference type="Proteomes" id="UP000006844"/>
    </source>
</evidence>
<dbReference type="Proteomes" id="UP000006844">
    <property type="component" value="Chromosome"/>
</dbReference>
<name>E8UZQ0_TERSS</name>
<dbReference type="OrthoDB" id="9803665at2"/>
<reference evidence="8 9" key="1">
    <citation type="journal article" date="2012" name="Stand. Genomic Sci.">
        <title>Complete genome sequence of Terriglobus saanensis type strain SP1PR4(T), an Acidobacteria from tundra soil.</title>
        <authorList>
            <person name="Rawat S.R."/>
            <person name="Mannisto M.K."/>
            <person name="Starovoytov V."/>
            <person name="Goodwin L."/>
            <person name="Nolan M."/>
            <person name="Hauser L."/>
            <person name="Land M."/>
            <person name="Davenport K.W."/>
            <person name="Woyke T."/>
            <person name="Haggblom M.M."/>
        </authorList>
    </citation>
    <scope>NUCLEOTIDE SEQUENCE</scope>
    <source>
        <strain evidence="9">ATCC BAA-1853 / DSM 23119 / SP1PR4</strain>
    </source>
</reference>
<dbReference type="GO" id="GO:0019752">
    <property type="term" value="P:carboxylic acid metabolic process"/>
    <property type="evidence" value="ECO:0007669"/>
    <property type="project" value="InterPro"/>
</dbReference>
<evidence type="ECO:0000256" key="6">
    <source>
        <dbReference type="PIRSR" id="PIRSR602129-50"/>
    </source>
</evidence>
<sequence length="471" mass="50747">MRHPSEEPLSAALRHAQQYLSTSHPVAATATLSELRAKIHLPLNEESLDPTQVIDDLVRSVEGGLHDSAGPRFFGWVIGGSLPAALAADWLTSVWDQNAALYACAPAAAIVEEASGAWLKQLLRLPSSVSFALVTGCQMAHVTCLMAARHAVLARKQWNVERDGLTGAPSIRILTSSEKHGTIVRAVQMLGLGANSIVALPVDDHGRLRADALEAALATSPDQPTIVVLQAGDLNIGAFDDFSSLIPIAKKFGAWVHIDGAFGLWANASPKLRHLLNGAEDADSWSTDGHKWLNVPYDCGYAFVADREAHRASLSYAASYITYDDTARDQVNWNPEWSRRGRGFATYAALRQLGVNGVADLIDRTCDHTRTLVLGMGSLPGAEVLGVPQINQGLVRFLDPHDPEDPARNDAFTDRILADVLAAGDAFFTGTTWHGQRAMRVSVCNWQTSAADVELVIASVTRTLHAARLTP</sequence>
<keyword evidence="3" id="KW-0210">Decarboxylase</keyword>
<gene>
    <name evidence="8" type="ordered locus">AciPR4_3641</name>
</gene>
<protein>
    <submittedName>
        <fullName evidence="8">Aminotransferase class V</fullName>
    </submittedName>
</protein>
<dbReference type="GO" id="GO:0016831">
    <property type="term" value="F:carboxy-lyase activity"/>
    <property type="evidence" value="ECO:0007669"/>
    <property type="project" value="UniProtKB-KW"/>
</dbReference>
<dbReference type="Gene3D" id="3.40.640.10">
    <property type="entry name" value="Type I PLP-dependent aspartate aminotransferase-like (Major domain)"/>
    <property type="match status" value="1"/>
</dbReference>
<keyword evidence="5 7" id="KW-0456">Lyase</keyword>
<keyword evidence="9" id="KW-1185">Reference proteome</keyword>
<keyword evidence="4 6" id="KW-0663">Pyridoxal phosphate</keyword>
<dbReference type="eggNOG" id="COG0076">
    <property type="taxonomic scope" value="Bacteria"/>
</dbReference>
<feature type="modified residue" description="N6-(pyridoxal phosphate)lysine" evidence="6">
    <location>
        <position position="291"/>
    </location>
</feature>
<dbReference type="InterPro" id="IPR010977">
    <property type="entry name" value="Aromatic_deC"/>
</dbReference>
<evidence type="ECO:0000256" key="4">
    <source>
        <dbReference type="ARBA" id="ARBA00022898"/>
    </source>
</evidence>
<dbReference type="Gene3D" id="3.90.1150.10">
    <property type="entry name" value="Aspartate Aminotransferase, domain 1"/>
    <property type="match status" value="1"/>
</dbReference>
<dbReference type="EMBL" id="CP002467">
    <property type="protein sequence ID" value="ADV84393.1"/>
    <property type="molecule type" value="Genomic_DNA"/>
</dbReference>
<proteinExistence type="inferred from homology"/>
<dbReference type="STRING" id="401053.AciPR4_3641"/>
<accession>E8UZQ0</accession>
<evidence type="ECO:0000256" key="3">
    <source>
        <dbReference type="ARBA" id="ARBA00022793"/>
    </source>
</evidence>
<dbReference type="AlphaFoldDB" id="E8UZQ0"/>
<evidence type="ECO:0000256" key="2">
    <source>
        <dbReference type="ARBA" id="ARBA00009533"/>
    </source>
</evidence>
<keyword evidence="8" id="KW-0032">Aminotransferase</keyword>
<evidence type="ECO:0000256" key="1">
    <source>
        <dbReference type="ARBA" id="ARBA00001933"/>
    </source>
</evidence>
<dbReference type="GO" id="GO:0008483">
    <property type="term" value="F:transaminase activity"/>
    <property type="evidence" value="ECO:0007669"/>
    <property type="project" value="UniProtKB-KW"/>
</dbReference>
<dbReference type="PANTHER" id="PTHR11999:SF70">
    <property type="entry name" value="MIP05841P"/>
    <property type="match status" value="1"/>
</dbReference>
<dbReference type="RefSeq" id="WP_013570123.1">
    <property type="nucleotide sequence ID" value="NC_014963.1"/>
</dbReference>
<comment type="cofactor">
    <cofactor evidence="1 6 7">
        <name>pyridoxal 5'-phosphate</name>
        <dbReference type="ChEBI" id="CHEBI:597326"/>
    </cofactor>
</comment>
<evidence type="ECO:0000256" key="7">
    <source>
        <dbReference type="RuleBase" id="RU000382"/>
    </source>
</evidence>
<dbReference type="HOGENOM" id="CLU_011856_0_4_0"/>
<dbReference type="InterPro" id="IPR015422">
    <property type="entry name" value="PyrdxlP-dep_Trfase_small"/>
</dbReference>
<dbReference type="InterPro" id="IPR002129">
    <property type="entry name" value="PyrdxlP-dep_de-COase"/>
</dbReference>
<dbReference type="PANTHER" id="PTHR11999">
    <property type="entry name" value="GROUP II PYRIDOXAL-5-PHOSPHATE DECARBOXYLASE"/>
    <property type="match status" value="1"/>
</dbReference>
<evidence type="ECO:0000256" key="5">
    <source>
        <dbReference type="ARBA" id="ARBA00023239"/>
    </source>
</evidence>
<dbReference type="GO" id="GO:0030170">
    <property type="term" value="F:pyridoxal phosphate binding"/>
    <property type="evidence" value="ECO:0007669"/>
    <property type="project" value="InterPro"/>
</dbReference>
<keyword evidence="8" id="KW-0808">Transferase</keyword>
<dbReference type="SUPFAM" id="SSF53383">
    <property type="entry name" value="PLP-dependent transferases"/>
    <property type="match status" value="1"/>
</dbReference>